<evidence type="ECO:0000313" key="3">
    <source>
        <dbReference type="Proteomes" id="UP000198210"/>
    </source>
</evidence>
<feature type="transmembrane region" description="Helical" evidence="1">
    <location>
        <begin position="63"/>
        <end position="83"/>
    </location>
</feature>
<keyword evidence="1" id="KW-0472">Membrane</keyword>
<protein>
    <submittedName>
        <fullName evidence="2">Uncharacterized protein</fullName>
    </submittedName>
</protein>
<accession>A0A1C5JX84</accession>
<organism evidence="2 3">
    <name type="scientific">Micromonospora siamensis</name>
    <dbReference type="NCBI Taxonomy" id="299152"/>
    <lineage>
        <taxon>Bacteria</taxon>
        <taxon>Bacillati</taxon>
        <taxon>Actinomycetota</taxon>
        <taxon>Actinomycetes</taxon>
        <taxon>Micromonosporales</taxon>
        <taxon>Micromonosporaceae</taxon>
        <taxon>Micromonospora</taxon>
    </lineage>
</organism>
<evidence type="ECO:0000313" key="2">
    <source>
        <dbReference type="EMBL" id="SCG75190.1"/>
    </source>
</evidence>
<proteinExistence type="predicted"/>
<evidence type="ECO:0000256" key="1">
    <source>
        <dbReference type="SAM" id="Phobius"/>
    </source>
</evidence>
<keyword evidence="3" id="KW-1185">Reference proteome</keyword>
<dbReference type="EMBL" id="LT607751">
    <property type="protein sequence ID" value="SCG75190.1"/>
    <property type="molecule type" value="Genomic_DNA"/>
</dbReference>
<keyword evidence="1" id="KW-0812">Transmembrane</keyword>
<gene>
    <name evidence="2" type="ORF">GA0074704_5135</name>
</gene>
<name>A0A1C5JX84_9ACTN</name>
<reference evidence="2 3" key="1">
    <citation type="submission" date="2016-06" db="EMBL/GenBank/DDBJ databases">
        <authorList>
            <person name="Kjaerup R.B."/>
            <person name="Dalgaard T.S."/>
            <person name="Juul-Madsen H.R."/>
        </authorList>
    </citation>
    <scope>NUCLEOTIDE SEQUENCE [LARGE SCALE GENOMIC DNA]</scope>
    <source>
        <strain evidence="2 3">DSM 45097</strain>
    </source>
</reference>
<dbReference type="RefSeq" id="WP_088972845.1">
    <property type="nucleotide sequence ID" value="NZ_JBHLYF010000029.1"/>
</dbReference>
<feature type="transmembrane region" description="Helical" evidence="1">
    <location>
        <begin position="7"/>
        <end position="25"/>
    </location>
</feature>
<keyword evidence="1" id="KW-1133">Transmembrane helix</keyword>
<feature type="transmembrane region" description="Helical" evidence="1">
    <location>
        <begin position="31"/>
        <end position="51"/>
    </location>
</feature>
<dbReference type="Proteomes" id="UP000198210">
    <property type="component" value="Chromosome I"/>
</dbReference>
<feature type="transmembrane region" description="Helical" evidence="1">
    <location>
        <begin position="89"/>
        <end position="112"/>
    </location>
</feature>
<sequence>MPRRALWVLQVALLGLALTVLFGAWRSPRPALLVGVPVLCALAALGALRWGRGPIARGRRTPGYAAGGVAIVLLALLGIPVLLSGPSQPTALLVADLMMLVAGALQIPIGLLGGDAGGRR</sequence>
<dbReference type="AlphaFoldDB" id="A0A1C5JX84"/>